<dbReference type="Proteomes" id="UP000250043">
    <property type="component" value="Unassembled WGS sequence"/>
</dbReference>
<feature type="non-terminal residue" evidence="1">
    <location>
        <position position="1"/>
    </location>
</feature>
<protein>
    <submittedName>
        <fullName evidence="1">Uncharacterized protein</fullName>
    </submittedName>
</protein>
<evidence type="ECO:0000313" key="2">
    <source>
        <dbReference type="Proteomes" id="UP000250043"/>
    </source>
</evidence>
<name>A0A8E2DKY3_9APHY</name>
<proteinExistence type="predicted"/>
<dbReference type="EMBL" id="KV722402">
    <property type="protein sequence ID" value="OCH90521.1"/>
    <property type="molecule type" value="Genomic_DNA"/>
</dbReference>
<gene>
    <name evidence="1" type="ORF">OBBRIDRAFT_877072</name>
</gene>
<accession>A0A8E2DKY3</accession>
<reference evidence="1 2" key="1">
    <citation type="submission" date="2016-07" db="EMBL/GenBank/DDBJ databases">
        <title>Draft genome of the white-rot fungus Obba rivulosa 3A-2.</title>
        <authorList>
            <consortium name="DOE Joint Genome Institute"/>
            <person name="Miettinen O."/>
            <person name="Riley R."/>
            <person name="Acob R."/>
            <person name="Barry K."/>
            <person name="Cullen D."/>
            <person name="De Vries R."/>
            <person name="Hainaut M."/>
            <person name="Hatakka A."/>
            <person name="Henrissat B."/>
            <person name="Hilden K."/>
            <person name="Kuo R."/>
            <person name="Labutti K."/>
            <person name="Lipzen A."/>
            <person name="Makela M.R."/>
            <person name="Sandor L."/>
            <person name="Spatafora J.W."/>
            <person name="Grigoriev I.V."/>
            <person name="Hibbett D.S."/>
        </authorList>
    </citation>
    <scope>NUCLEOTIDE SEQUENCE [LARGE SCALE GENOMIC DNA]</scope>
    <source>
        <strain evidence="1 2">3A-2</strain>
    </source>
</reference>
<keyword evidence="2" id="KW-1185">Reference proteome</keyword>
<dbReference type="AlphaFoldDB" id="A0A8E2DKY3"/>
<dbReference type="OrthoDB" id="2804412at2759"/>
<evidence type="ECO:0000313" key="1">
    <source>
        <dbReference type="EMBL" id="OCH90521.1"/>
    </source>
</evidence>
<organism evidence="1 2">
    <name type="scientific">Obba rivulosa</name>
    <dbReference type="NCBI Taxonomy" id="1052685"/>
    <lineage>
        <taxon>Eukaryota</taxon>
        <taxon>Fungi</taxon>
        <taxon>Dikarya</taxon>
        <taxon>Basidiomycota</taxon>
        <taxon>Agaricomycotina</taxon>
        <taxon>Agaricomycetes</taxon>
        <taxon>Polyporales</taxon>
        <taxon>Gelatoporiaceae</taxon>
        <taxon>Obba</taxon>
    </lineage>
</organism>
<sequence>PLGFGEPLWRPGPTKAGEAEIGDVGFIWEGSFFRLFNSTRPADNKGLGVPQGYELLVVSDAVISEERNIIFPDPLRVRFTQMISSGMLETLGAASSPGSIAGFSFECNHDEGAFLVLLDPATHKYLLCGARMAKYMRRNFKSWSPYVLTL</sequence>